<dbReference type="NCBIfam" id="TIGR00392">
    <property type="entry name" value="ileS"/>
    <property type="match status" value="1"/>
</dbReference>
<keyword evidence="4 11" id="KW-0547">Nucleotide-binding</keyword>
<dbReference type="AlphaFoldDB" id="A0A0C3FP24"/>
<name>A0A0C3FP24_PILCF</name>
<dbReference type="GO" id="GO:0006428">
    <property type="term" value="P:isoleucyl-tRNA aminoacylation"/>
    <property type="evidence" value="ECO:0007669"/>
    <property type="project" value="InterPro"/>
</dbReference>
<evidence type="ECO:0000256" key="3">
    <source>
        <dbReference type="ARBA" id="ARBA00022598"/>
    </source>
</evidence>
<evidence type="ECO:0000259" key="13">
    <source>
        <dbReference type="Pfam" id="PF08264"/>
    </source>
</evidence>
<dbReference type="InterPro" id="IPR002301">
    <property type="entry name" value="Ile-tRNA-ligase"/>
</dbReference>
<evidence type="ECO:0000313" key="15">
    <source>
        <dbReference type="Proteomes" id="UP000054166"/>
    </source>
</evidence>
<organism evidence="14 15">
    <name type="scientific">Piloderma croceum (strain F 1598)</name>
    <dbReference type="NCBI Taxonomy" id="765440"/>
    <lineage>
        <taxon>Eukaryota</taxon>
        <taxon>Fungi</taxon>
        <taxon>Dikarya</taxon>
        <taxon>Basidiomycota</taxon>
        <taxon>Agaricomycotina</taxon>
        <taxon>Agaricomycetes</taxon>
        <taxon>Agaricomycetidae</taxon>
        <taxon>Atheliales</taxon>
        <taxon>Atheliaceae</taxon>
        <taxon>Piloderma</taxon>
    </lineage>
</organism>
<evidence type="ECO:0000256" key="8">
    <source>
        <dbReference type="ARBA" id="ARBA00032665"/>
    </source>
</evidence>
<dbReference type="InterPro" id="IPR009080">
    <property type="entry name" value="tRNAsynth_Ia_anticodon-bd"/>
</dbReference>
<accession>A0A0C3FP24</accession>
<dbReference type="STRING" id="765440.A0A0C3FP24"/>
<dbReference type="InterPro" id="IPR013155">
    <property type="entry name" value="M/V/L/I-tRNA-synth_anticd-bd"/>
</dbReference>
<dbReference type="CDD" id="cd00818">
    <property type="entry name" value="IleRS_core"/>
    <property type="match status" value="1"/>
</dbReference>
<comment type="catalytic activity">
    <reaction evidence="9">
        <text>tRNA(Ile) + L-isoleucine + ATP = L-isoleucyl-tRNA(Ile) + AMP + diphosphate</text>
        <dbReference type="Rhea" id="RHEA:11060"/>
        <dbReference type="Rhea" id="RHEA-COMP:9666"/>
        <dbReference type="Rhea" id="RHEA-COMP:9695"/>
        <dbReference type="ChEBI" id="CHEBI:30616"/>
        <dbReference type="ChEBI" id="CHEBI:33019"/>
        <dbReference type="ChEBI" id="CHEBI:58045"/>
        <dbReference type="ChEBI" id="CHEBI:78442"/>
        <dbReference type="ChEBI" id="CHEBI:78528"/>
        <dbReference type="ChEBI" id="CHEBI:456215"/>
        <dbReference type="EC" id="6.1.1.5"/>
    </reaction>
</comment>
<dbReference type="SUPFAM" id="SSF47323">
    <property type="entry name" value="Anticodon-binding domain of a subclass of class I aminoacyl-tRNA synthetases"/>
    <property type="match status" value="1"/>
</dbReference>
<evidence type="ECO:0000256" key="1">
    <source>
        <dbReference type="ARBA" id="ARBA00005594"/>
    </source>
</evidence>
<evidence type="ECO:0000259" key="12">
    <source>
        <dbReference type="Pfam" id="PF00133"/>
    </source>
</evidence>
<dbReference type="PANTHER" id="PTHR42780:SF1">
    <property type="entry name" value="ISOLEUCINE--TRNA LIGASE, CYTOPLASMIC"/>
    <property type="match status" value="1"/>
</dbReference>
<dbReference type="GO" id="GO:0004822">
    <property type="term" value="F:isoleucine-tRNA ligase activity"/>
    <property type="evidence" value="ECO:0007669"/>
    <property type="project" value="UniProtKB-EC"/>
</dbReference>
<feature type="domain" description="Aminoacyl-tRNA synthetase class Ia" evidence="12">
    <location>
        <begin position="21"/>
        <end position="644"/>
    </location>
</feature>
<dbReference type="InterPro" id="IPR014729">
    <property type="entry name" value="Rossmann-like_a/b/a_fold"/>
</dbReference>
<reference evidence="15" key="2">
    <citation type="submission" date="2015-01" db="EMBL/GenBank/DDBJ databases">
        <title>Evolutionary Origins and Diversification of the Mycorrhizal Mutualists.</title>
        <authorList>
            <consortium name="DOE Joint Genome Institute"/>
            <consortium name="Mycorrhizal Genomics Consortium"/>
            <person name="Kohler A."/>
            <person name="Kuo A."/>
            <person name="Nagy L.G."/>
            <person name="Floudas D."/>
            <person name="Copeland A."/>
            <person name="Barry K.W."/>
            <person name="Cichocki N."/>
            <person name="Veneault-Fourrey C."/>
            <person name="LaButti K."/>
            <person name="Lindquist E.A."/>
            <person name="Lipzen A."/>
            <person name="Lundell T."/>
            <person name="Morin E."/>
            <person name="Murat C."/>
            <person name="Riley R."/>
            <person name="Ohm R."/>
            <person name="Sun H."/>
            <person name="Tunlid A."/>
            <person name="Henrissat B."/>
            <person name="Grigoriev I.V."/>
            <person name="Hibbett D.S."/>
            <person name="Martin F."/>
        </authorList>
    </citation>
    <scope>NUCLEOTIDE SEQUENCE [LARGE SCALE GENOMIC DNA]</scope>
    <source>
        <strain evidence="15">F 1598</strain>
    </source>
</reference>
<dbReference type="InParanoid" id="A0A0C3FP24"/>
<dbReference type="GO" id="GO:0002161">
    <property type="term" value="F:aminoacyl-tRNA deacylase activity"/>
    <property type="evidence" value="ECO:0007669"/>
    <property type="project" value="InterPro"/>
</dbReference>
<reference evidence="14 15" key="1">
    <citation type="submission" date="2014-04" db="EMBL/GenBank/DDBJ databases">
        <authorList>
            <consortium name="DOE Joint Genome Institute"/>
            <person name="Kuo A."/>
            <person name="Tarkka M."/>
            <person name="Buscot F."/>
            <person name="Kohler A."/>
            <person name="Nagy L.G."/>
            <person name="Floudas D."/>
            <person name="Copeland A."/>
            <person name="Barry K.W."/>
            <person name="Cichocki N."/>
            <person name="Veneault-Fourrey C."/>
            <person name="LaButti K."/>
            <person name="Lindquist E.A."/>
            <person name="Lipzen A."/>
            <person name="Lundell T."/>
            <person name="Morin E."/>
            <person name="Murat C."/>
            <person name="Sun H."/>
            <person name="Tunlid A."/>
            <person name="Henrissat B."/>
            <person name="Grigoriev I.V."/>
            <person name="Hibbett D.S."/>
            <person name="Martin F."/>
            <person name="Nordberg H.P."/>
            <person name="Cantor M.N."/>
            <person name="Hua S.X."/>
        </authorList>
    </citation>
    <scope>NUCLEOTIDE SEQUENCE [LARGE SCALE GENOMIC DNA]</scope>
    <source>
        <strain evidence="14 15">F 1598</strain>
    </source>
</reference>
<keyword evidence="15" id="KW-1185">Reference proteome</keyword>
<keyword evidence="3 11" id="KW-0436">Ligase</keyword>
<comment type="similarity">
    <text evidence="1 11">Belongs to the class-I aminoacyl-tRNA synthetase family.</text>
</comment>
<dbReference type="HAMAP" id="MF_02003">
    <property type="entry name" value="Ile_tRNA_synth_type2"/>
    <property type="match status" value="1"/>
</dbReference>
<proteinExistence type="inferred from homology"/>
<evidence type="ECO:0000256" key="2">
    <source>
        <dbReference type="ARBA" id="ARBA00013165"/>
    </source>
</evidence>
<evidence type="ECO:0000256" key="11">
    <source>
        <dbReference type="RuleBase" id="RU363035"/>
    </source>
</evidence>
<evidence type="ECO:0000256" key="7">
    <source>
        <dbReference type="ARBA" id="ARBA00023146"/>
    </source>
</evidence>
<keyword evidence="7 11" id="KW-0030">Aminoacyl-tRNA synthetase</keyword>
<evidence type="ECO:0000256" key="10">
    <source>
        <dbReference type="ARBA" id="ARBA00069879"/>
    </source>
</evidence>
<evidence type="ECO:0000256" key="5">
    <source>
        <dbReference type="ARBA" id="ARBA00022840"/>
    </source>
</evidence>
<dbReference type="Pfam" id="PF00133">
    <property type="entry name" value="tRNA-synt_1"/>
    <property type="match status" value="1"/>
</dbReference>
<dbReference type="Proteomes" id="UP000054166">
    <property type="component" value="Unassembled WGS sequence"/>
</dbReference>
<dbReference type="InterPro" id="IPR023586">
    <property type="entry name" value="Ile-tRNA-ligase_type2"/>
</dbReference>
<evidence type="ECO:0000313" key="14">
    <source>
        <dbReference type="EMBL" id="KIM80971.1"/>
    </source>
</evidence>
<dbReference type="SUPFAM" id="SSF50677">
    <property type="entry name" value="ValRS/IleRS/LeuRS editing domain"/>
    <property type="match status" value="1"/>
</dbReference>
<dbReference type="FunFam" id="1.10.730.10:FF:000004">
    <property type="entry name" value="Isoleucyl-tRNA synthetase, cytoplasmic"/>
    <property type="match status" value="1"/>
</dbReference>
<dbReference type="InterPro" id="IPR002300">
    <property type="entry name" value="aa-tRNA-synth_Ia"/>
</dbReference>
<evidence type="ECO:0000256" key="4">
    <source>
        <dbReference type="ARBA" id="ARBA00022741"/>
    </source>
</evidence>
<dbReference type="SUPFAM" id="SSF52374">
    <property type="entry name" value="Nucleotidylyl transferase"/>
    <property type="match status" value="1"/>
</dbReference>
<dbReference type="InterPro" id="IPR009008">
    <property type="entry name" value="Val/Leu/Ile-tRNA-synth_edit"/>
</dbReference>
<feature type="domain" description="Methionyl/Valyl/Leucyl/Isoleucyl-tRNA synthetase anticodon-binding" evidence="13">
    <location>
        <begin position="698"/>
        <end position="852"/>
    </location>
</feature>
<evidence type="ECO:0000256" key="9">
    <source>
        <dbReference type="ARBA" id="ARBA00048359"/>
    </source>
</evidence>
<protein>
    <recommendedName>
        <fullName evidence="10">Isoleucine--tRNA ligase, cytoplasmic</fullName>
        <ecNumber evidence="2">6.1.1.5</ecNumber>
    </recommendedName>
    <alternativeName>
        <fullName evidence="8">Isoleucyl-tRNA synthetase</fullName>
    </alternativeName>
</protein>
<dbReference type="FunCoup" id="A0A0C3FP24">
    <property type="interactions" value="616"/>
</dbReference>
<keyword evidence="6 11" id="KW-0648">Protein biosynthesis</keyword>
<dbReference type="GO" id="GO:0000049">
    <property type="term" value="F:tRNA binding"/>
    <property type="evidence" value="ECO:0007669"/>
    <property type="project" value="InterPro"/>
</dbReference>
<dbReference type="EC" id="6.1.1.5" evidence="2"/>
<sequence length="1079" mass="123962">MTFPPHDPTVMFDFAKEEEQVIAYWKEIDAFQTSLKISEGRPEFTFYDGPPFATGLPHYGHLLAGTIKDIVTRHAHVSGYHVSRRFGWDTHGLPVEHEIDKKLGITGKEDVLAMGIDKYNAECRNIVMRYSSDWRRTVERMGRWIDFDNDYKTLDTPFMESVWWAFSQLFKKGAVYRGLRVMPYSTGLTTTLSNFEAEQNYQEVSDPSVTISFPLVDDPGTSLLAWTTTPYTLPSNLALCVHPDFTYVKIHDQERNTNFILHEALLGTLYKDPKKAKFSKVAHFRGSDMKGWKYIPVFEYFTEQFESRAFRVIVDTYVKDSEGTGIVHQAPAFGADDYRIALENDILRLDEMPPMPIDDAGKFTNEVPDFQGQYVKVADKEIQKVLKARGRLIVQSTFRHRYPFCWRSGTPLLQRAIPAWFVQVQPIVNELISNNQETRWVPENIGAGRFGNWLANARDWNVSRNRYWGTPIPLWASNDMEEIVCVGSVKELEELSGVTGITDLHRHNIDHITIPSREGKGDLKRIDEVFDCWFESGSMPYAQAHYPFENKELFEKTFPGDFVSEGIDQTRGWFYTLLVLSTHLFGKAPWKNLIVTGLVLAENGKKMSKSARNYPDPHLMFDKYGADATRMFLVNSPVVRAENLRFREEGVREVLSRVLIPWLNSFRFFLGQAALLKNNSGIEFKYDASAPVSTNVMDRWILARCQSLIKLVKEEMAAYRLYTIIPRLLALVDELTNWYIRFNRKRLKGEDGEQTTIAALNTLFETLLTLCRTMSSYTPFLTEHIYQSLRAFMPEDPSQDTRSVHFLSFPAVKEEYFNAEIERQVERMQVVIELTRNVREKHNVSLKTPLKELLVFHADERFLDDIRPLQRYIQSELNIRHVLFTSDEALSGVRYRAVADWSVLGKKLRANLGRVKNALPTISSNEIKEYGRTGQITVDGIQLVEGDLAAQRYIELPPASEGLFATNSDTDSNVAIKLDLQIHAELTGEWLARELINRIQKLRKKAGLQATDSVHVFYRFEDSTGEDIQDAITEYKDMIERTVGSAPTNAVERKPGTQLVIEEEQVVADTKFLLYLVRP</sequence>
<dbReference type="CDD" id="cd07961">
    <property type="entry name" value="Anticodon_Ia_Ile_ABEc"/>
    <property type="match status" value="1"/>
</dbReference>
<dbReference type="HOGENOM" id="CLU_001493_1_1_1"/>
<dbReference type="PANTHER" id="PTHR42780">
    <property type="entry name" value="SOLEUCYL-TRNA SYNTHETASE"/>
    <property type="match status" value="1"/>
</dbReference>
<dbReference type="EMBL" id="KN833001">
    <property type="protein sequence ID" value="KIM80971.1"/>
    <property type="molecule type" value="Genomic_DNA"/>
</dbReference>
<dbReference type="FunFam" id="3.40.50.620:FF:000023">
    <property type="entry name" value="Isoleucyl-tRNA synthetase,cytoplasmic"/>
    <property type="match status" value="1"/>
</dbReference>
<dbReference type="InterPro" id="IPR001412">
    <property type="entry name" value="aa-tRNA-synth_I_CS"/>
</dbReference>
<keyword evidence="5 11" id="KW-0067">ATP-binding</keyword>
<dbReference type="Gene3D" id="3.40.50.620">
    <property type="entry name" value="HUPs"/>
    <property type="match status" value="2"/>
</dbReference>
<dbReference type="Pfam" id="PF19302">
    <property type="entry name" value="DUF5915"/>
    <property type="match status" value="1"/>
</dbReference>
<dbReference type="OrthoDB" id="1706657at2759"/>
<dbReference type="InterPro" id="IPR033709">
    <property type="entry name" value="Anticodon_Ile_ABEc"/>
</dbReference>
<dbReference type="Pfam" id="PF08264">
    <property type="entry name" value="Anticodon_1"/>
    <property type="match status" value="1"/>
</dbReference>
<dbReference type="PRINTS" id="PR00984">
    <property type="entry name" value="TRNASYNTHILE"/>
</dbReference>
<dbReference type="FunFam" id="3.40.50.620:FF:000133">
    <property type="entry name" value="Isoleucyl-tRNA synthetase, cytoplasmic"/>
    <property type="match status" value="1"/>
</dbReference>
<gene>
    <name evidence="14" type="ORF">PILCRDRAFT_821827</name>
</gene>
<evidence type="ECO:0000256" key="6">
    <source>
        <dbReference type="ARBA" id="ARBA00022917"/>
    </source>
</evidence>
<dbReference type="Gene3D" id="1.10.730.10">
    <property type="entry name" value="Isoleucyl-tRNA Synthetase, Domain 1"/>
    <property type="match status" value="1"/>
</dbReference>
<dbReference type="PROSITE" id="PS00178">
    <property type="entry name" value="AA_TRNA_LIGASE_I"/>
    <property type="match status" value="1"/>
</dbReference>
<dbReference type="GO" id="GO:0005524">
    <property type="term" value="F:ATP binding"/>
    <property type="evidence" value="ECO:0007669"/>
    <property type="project" value="UniProtKB-KW"/>
</dbReference>